<keyword evidence="11 15" id="KW-1133">Transmembrane helix</keyword>
<reference evidence="21" key="4">
    <citation type="journal article" date="2018" name="Nat. Plants">
        <title>Whole-genome landscape of Medicago truncatula symbiotic genes.</title>
        <authorList>
            <person name="Pecrix Y."/>
            <person name="Staton S.E."/>
            <person name="Sallet E."/>
            <person name="Lelandais-Briere C."/>
            <person name="Moreau S."/>
            <person name="Carrere S."/>
            <person name="Blein T."/>
            <person name="Jardinaud M.F."/>
            <person name="Latrasse D."/>
            <person name="Zouine M."/>
            <person name="Zahm M."/>
            <person name="Kreplak J."/>
            <person name="Mayjonade B."/>
            <person name="Satge C."/>
            <person name="Perez M."/>
            <person name="Cauet S."/>
            <person name="Marande W."/>
            <person name="Chantry-Darmon C."/>
            <person name="Lopez-Roques C."/>
            <person name="Bouchez O."/>
            <person name="Berard A."/>
            <person name="Debelle F."/>
            <person name="Munos S."/>
            <person name="Bendahmane A."/>
            <person name="Berges H."/>
            <person name="Niebel A."/>
            <person name="Buitink J."/>
            <person name="Frugier F."/>
            <person name="Benhamed M."/>
            <person name="Crespi M."/>
            <person name="Gouzy J."/>
            <person name="Gamas P."/>
        </authorList>
    </citation>
    <scope>NUCLEOTIDE SEQUENCE [LARGE SCALE GENOMIC DNA]</scope>
    <source>
        <strain evidence="21">cv. Jemalong A17</strain>
    </source>
</reference>
<keyword evidence="8 14" id="KW-0863">Zinc-finger</keyword>
<dbReference type="OMA" id="FLTICCH"/>
<dbReference type="EnsemblPlants" id="AES99137">
    <property type="protein sequence ID" value="AES99137"/>
    <property type="gene ID" value="MTR_5g076990"/>
</dbReference>
<dbReference type="KEGG" id="mtr:11442098"/>
<evidence type="ECO:0000313" key="18">
    <source>
        <dbReference type="EMBL" id="RHN56843.1"/>
    </source>
</evidence>
<evidence type="ECO:0000256" key="8">
    <source>
        <dbReference type="ARBA" id="ARBA00022771"/>
    </source>
</evidence>
<dbReference type="EC" id="2.3.2.27" evidence="4"/>
<evidence type="ECO:0000256" key="7">
    <source>
        <dbReference type="ARBA" id="ARBA00022723"/>
    </source>
</evidence>
<dbReference type="Gene3D" id="3.30.40.10">
    <property type="entry name" value="Zinc/RING finger domain, C3HC4 (zinc finger)"/>
    <property type="match status" value="1"/>
</dbReference>
<evidence type="ECO:0000313" key="17">
    <source>
        <dbReference type="EMBL" id="AES99137.1"/>
    </source>
</evidence>
<evidence type="ECO:0000256" key="13">
    <source>
        <dbReference type="ARBA" id="ARBA00024209"/>
    </source>
</evidence>
<evidence type="ECO:0000313" key="21">
    <source>
        <dbReference type="Proteomes" id="UP000265566"/>
    </source>
</evidence>
<dbReference type="EMBL" id="PSQE01000005">
    <property type="protein sequence ID" value="RHN56843.1"/>
    <property type="molecule type" value="Genomic_DNA"/>
</dbReference>
<evidence type="ECO:0000256" key="4">
    <source>
        <dbReference type="ARBA" id="ARBA00012483"/>
    </source>
</evidence>
<dbReference type="Pfam" id="PF13639">
    <property type="entry name" value="zf-RING_2"/>
    <property type="match status" value="1"/>
</dbReference>
<evidence type="ECO:0000313" key="19">
    <source>
        <dbReference type="EnsemblPlants" id="AES99137"/>
    </source>
</evidence>
<dbReference type="AlphaFoldDB" id="G7KFV0"/>
<name>G7KFV0_MEDTR</name>
<reference evidence="17 20" key="2">
    <citation type="journal article" date="2014" name="BMC Genomics">
        <title>An improved genome release (version Mt4.0) for the model legume Medicago truncatula.</title>
        <authorList>
            <person name="Tang H."/>
            <person name="Krishnakumar V."/>
            <person name="Bidwell S."/>
            <person name="Rosen B."/>
            <person name="Chan A."/>
            <person name="Zhou S."/>
            <person name="Gentzbittel L."/>
            <person name="Childs K.L."/>
            <person name="Yandell M."/>
            <person name="Gundlach H."/>
            <person name="Mayer K.F."/>
            <person name="Schwartz D.C."/>
            <person name="Town C.D."/>
        </authorList>
    </citation>
    <scope>GENOME REANNOTATION</scope>
    <source>
        <strain evidence="19 20">cv. Jemalong A17</strain>
    </source>
</reference>
<dbReference type="GO" id="GO:0061630">
    <property type="term" value="F:ubiquitin protein ligase activity"/>
    <property type="evidence" value="ECO:0007669"/>
    <property type="project" value="UniProtKB-EC"/>
</dbReference>
<dbReference type="EMBL" id="CM001221">
    <property type="protein sequence ID" value="AES99137.1"/>
    <property type="molecule type" value="Genomic_DNA"/>
</dbReference>
<reference evidence="18" key="5">
    <citation type="journal article" date="2018" name="Nat. Plants">
        <title>Whole-genome landscape of Medicago truncatula symbiotic genes.</title>
        <authorList>
            <person name="Pecrix Y."/>
            <person name="Gamas P."/>
            <person name="Carrere S."/>
        </authorList>
    </citation>
    <scope>NUCLEOTIDE SEQUENCE</scope>
    <source>
        <tissue evidence="18">Leaves</tissue>
    </source>
</reference>
<dbReference type="InterPro" id="IPR001841">
    <property type="entry name" value="Znf_RING"/>
</dbReference>
<proteinExistence type="inferred from homology"/>
<evidence type="ECO:0000256" key="2">
    <source>
        <dbReference type="ARBA" id="ARBA00004167"/>
    </source>
</evidence>
<evidence type="ECO:0000256" key="10">
    <source>
        <dbReference type="ARBA" id="ARBA00022833"/>
    </source>
</evidence>
<dbReference type="PaxDb" id="3880-AES99137"/>
<evidence type="ECO:0000256" key="1">
    <source>
        <dbReference type="ARBA" id="ARBA00000900"/>
    </source>
</evidence>
<dbReference type="PANTHER" id="PTHR14155">
    <property type="entry name" value="RING FINGER DOMAIN-CONTAINING"/>
    <property type="match status" value="1"/>
</dbReference>
<dbReference type="OrthoDB" id="9984778at2759"/>
<keyword evidence="20" id="KW-1185">Reference proteome</keyword>
<keyword evidence="5" id="KW-0808">Transferase</keyword>
<keyword evidence="9" id="KW-0833">Ubl conjugation pathway</keyword>
<dbReference type="SUPFAM" id="SSF57850">
    <property type="entry name" value="RING/U-box"/>
    <property type="match status" value="1"/>
</dbReference>
<organism evidence="17 20">
    <name type="scientific">Medicago truncatula</name>
    <name type="common">Barrel medic</name>
    <name type="synonym">Medicago tribuloides</name>
    <dbReference type="NCBI Taxonomy" id="3880"/>
    <lineage>
        <taxon>Eukaryota</taxon>
        <taxon>Viridiplantae</taxon>
        <taxon>Streptophyta</taxon>
        <taxon>Embryophyta</taxon>
        <taxon>Tracheophyta</taxon>
        <taxon>Spermatophyta</taxon>
        <taxon>Magnoliopsida</taxon>
        <taxon>eudicotyledons</taxon>
        <taxon>Gunneridae</taxon>
        <taxon>Pentapetalae</taxon>
        <taxon>rosids</taxon>
        <taxon>fabids</taxon>
        <taxon>Fabales</taxon>
        <taxon>Fabaceae</taxon>
        <taxon>Papilionoideae</taxon>
        <taxon>50 kb inversion clade</taxon>
        <taxon>NPAAA clade</taxon>
        <taxon>Hologalegina</taxon>
        <taxon>IRL clade</taxon>
        <taxon>Trifolieae</taxon>
        <taxon>Medicago</taxon>
    </lineage>
</organism>
<comment type="subcellular location">
    <subcellularLocation>
        <location evidence="2">Membrane</location>
        <topology evidence="2">Single-pass membrane protein</topology>
    </subcellularLocation>
</comment>
<reference evidence="19" key="3">
    <citation type="submission" date="2015-04" db="UniProtKB">
        <authorList>
            <consortium name="EnsemblPlants"/>
        </authorList>
    </citation>
    <scope>IDENTIFICATION</scope>
    <source>
        <strain evidence="19">cv. Jemalong A17</strain>
    </source>
</reference>
<evidence type="ECO:0000256" key="5">
    <source>
        <dbReference type="ARBA" id="ARBA00022679"/>
    </source>
</evidence>
<gene>
    <name evidence="19" type="primary">11442098</name>
    <name evidence="17" type="ordered locus">MTR_5g076990</name>
    <name evidence="18" type="ORF">MtrunA17_Chr5g0433861</name>
</gene>
<dbReference type="InterPro" id="IPR053238">
    <property type="entry name" value="RING-H2_zinc_finger"/>
</dbReference>
<feature type="domain" description="RING-type" evidence="16">
    <location>
        <begin position="106"/>
        <end position="148"/>
    </location>
</feature>
<evidence type="ECO:0000313" key="20">
    <source>
        <dbReference type="Proteomes" id="UP000002051"/>
    </source>
</evidence>
<dbReference type="Proteomes" id="UP000002051">
    <property type="component" value="Chromosome 5"/>
</dbReference>
<dbReference type="eggNOG" id="KOG0800">
    <property type="taxonomic scope" value="Eukaryota"/>
</dbReference>
<accession>G7KFV0</accession>
<feature type="transmembrane region" description="Helical" evidence="15">
    <location>
        <begin position="20"/>
        <end position="43"/>
    </location>
</feature>
<dbReference type="SMART" id="SM00184">
    <property type="entry name" value="RING"/>
    <property type="match status" value="1"/>
</dbReference>
<comment type="catalytic activity">
    <reaction evidence="1">
        <text>S-ubiquitinyl-[E2 ubiquitin-conjugating enzyme]-L-cysteine + [acceptor protein]-L-lysine = [E2 ubiquitin-conjugating enzyme]-L-cysteine + N(6)-ubiquitinyl-[acceptor protein]-L-lysine.</text>
        <dbReference type="EC" id="2.3.2.27"/>
    </reaction>
</comment>
<dbReference type="FunFam" id="3.30.40.10:FF:000187">
    <property type="entry name" value="E3 ubiquitin-protein ligase ATL6"/>
    <property type="match status" value="1"/>
</dbReference>
<evidence type="ECO:0000256" key="12">
    <source>
        <dbReference type="ARBA" id="ARBA00023136"/>
    </source>
</evidence>
<keyword evidence="7" id="KW-0479">Metal-binding</keyword>
<dbReference type="PROSITE" id="PS50089">
    <property type="entry name" value="ZF_RING_2"/>
    <property type="match status" value="1"/>
</dbReference>
<keyword evidence="12 15" id="KW-0472">Membrane</keyword>
<evidence type="ECO:0000259" key="16">
    <source>
        <dbReference type="PROSITE" id="PS50089"/>
    </source>
</evidence>
<protein>
    <recommendedName>
        <fullName evidence="4">RING-type E3 ubiquitin transferase</fullName>
        <ecNumber evidence="4">2.3.2.27</ecNumber>
    </recommendedName>
</protein>
<evidence type="ECO:0000256" key="14">
    <source>
        <dbReference type="PROSITE-ProRule" id="PRU00175"/>
    </source>
</evidence>
<dbReference type="Gramene" id="rna32302">
    <property type="protein sequence ID" value="RHN56843.1"/>
    <property type="gene ID" value="gene32302"/>
</dbReference>
<comment type="similarity">
    <text evidence="13">Belongs to the RING-type zinc finger family. ATL subfamily.</text>
</comment>
<dbReference type="PANTHER" id="PTHR14155:SF521">
    <property type="entry name" value="RING-H2 FINGER PROTEIN ATL30"/>
    <property type="match status" value="1"/>
</dbReference>
<evidence type="ECO:0000256" key="3">
    <source>
        <dbReference type="ARBA" id="ARBA00004906"/>
    </source>
</evidence>
<dbReference type="Proteomes" id="UP000265566">
    <property type="component" value="Chromosome 5"/>
</dbReference>
<dbReference type="InterPro" id="IPR013083">
    <property type="entry name" value="Znf_RING/FYVE/PHD"/>
</dbReference>
<evidence type="ECO:0000256" key="6">
    <source>
        <dbReference type="ARBA" id="ARBA00022692"/>
    </source>
</evidence>
<dbReference type="HOGENOM" id="CLU_035191_3_0_1"/>
<keyword evidence="10" id="KW-0862">Zinc</keyword>
<evidence type="ECO:0000256" key="15">
    <source>
        <dbReference type="SAM" id="Phobius"/>
    </source>
</evidence>
<sequence>MSSSEPKYDTPPAPTYKTPPALVAFTLTVLILCFVAFSVVYVCKYCFAGFFHTWALQRTTSGSLVRLSPDRSPSRGLDNTLLEKFPTFLYSSVKDLRKEKSYSLECAICLLEFDDDSMLRLLTICCHVFHQECIDLWLESHKTCPVCRTDLDSPPNQMSKHGEGNHNNNNNNLNVQEGMTSLPCDDIHIDVRGEESDNVGEITRAQVHEGDQHDHHVGMSMQQQEDHRFSRSHSTGHSIVTIRGEEKDHEKYTLRLPEHVIRGGHNYTRSCTNYNEMKLTIPTPCSNCGFVKPVIGSSSLACAQEA</sequence>
<keyword evidence="6 15" id="KW-0812">Transmembrane</keyword>
<dbReference type="GO" id="GO:0016020">
    <property type="term" value="C:membrane"/>
    <property type="evidence" value="ECO:0007669"/>
    <property type="project" value="UniProtKB-SubCell"/>
</dbReference>
<dbReference type="GO" id="GO:0008270">
    <property type="term" value="F:zinc ion binding"/>
    <property type="evidence" value="ECO:0007669"/>
    <property type="project" value="UniProtKB-KW"/>
</dbReference>
<evidence type="ECO:0000256" key="11">
    <source>
        <dbReference type="ARBA" id="ARBA00022989"/>
    </source>
</evidence>
<reference evidence="17 20" key="1">
    <citation type="journal article" date="2011" name="Nature">
        <title>The Medicago genome provides insight into the evolution of rhizobial symbioses.</title>
        <authorList>
            <person name="Young N.D."/>
            <person name="Debelle F."/>
            <person name="Oldroyd G.E."/>
            <person name="Geurts R."/>
            <person name="Cannon S.B."/>
            <person name="Udvardi M.K."/>
            <person name="Benedito V.A."/>
            <person name="Mayer K.F."/>
            <person name="Gouzy J."/>
            <person name="Schoof H."/>
            <person name="Van de Peer Y."/>
            <person name="Proost S."/>
            <person name="Cook D.R."/>
            <person name="Meyers B.C."/>
            <person name="Spannagl M."/>
            <person name="Cheung F."/>
            <person name="De Mita S."/>
            <person name="Krishnakumar V."/>
            <person name="Gundlach H."/>
            <person name="Zhou S."/>
            <person name="Mudge J."/>
            <person name="Bharti A.K."/>
            <person name="Murray J.D."/>
            <person name="Naoumkina M.A."/>
            <person name="Rosen B."/>
            <person name="Silverstein K.A."/>
            <person name="Tang H."/>
            <person name="Rombauts S."/>
            <person name="Zhao P.X."/>
            <person name="Zhou P."/>
            <person name="Barbe V."/>
            <person name="Bardou P."/>
            <person name="Bechner M."/>
            <person name="Bellec A."/>
            <person name="Berger A."/>
            <person name="Berges H."/>
            <person name="Bidwell S."/>
            <person name="Bisseling T."/>
            <person name="Choisne N."/>
            <person name="Couloux A."/>
            <person name="Denny R."/>
            <person name="Deshpande S."/>
            <person name="Dai X."/>
            <person name="Doyle J.J."/>
            <person name="Dudez A.M."/>
            <person name="Farmer A.D."/>
            <person name="Fouteau S."/>
            <person name="Franken C."/>
            <person name="Gibelin C."/>
            <person name="Gish J."/>
            <person name="Goldstein S."/>
            <person name="Gonzalez A.J."/>
            <person name="Green P.J."/>
            <person name="Hallab A."/>
            <person name="Hartog M."/>
            <person name="Hua A."/>
            <person name="Humphray S.J."/>
            <person name="Jeong D.H."/>
            <person name="Jing Y."/>
            <person name="Jocker A."/>
            <person name="Kenton S.M."/>
            <person name="Kim D.J."/>
            <person name="Klee K."/>
            <person name="Lai H."/>
            <person name="Lang C."/>
            <person name="Lin S."/>
            <person name="Macmil S.L."/>
            <person name="Magdelenat G."/>
            <person name="Matthews L."/>
            <person name="McCorrison J."/>
            <person name="Monaghan E.L."/>
            <person name="Mun J.H."/>
            <person name="Najar F.Z."/>
            <person name="Nicholson C."/>
            <person name="Noirot C."/>
            <person name="O'Bleness M."/>
            <person name="Paule C.R."/>
            <person name="Poulain J."/>
            <person name="Prion F."/>
            <person name="Qin B."/>
            <person name="Qu C."/>
            <person name="Retzel E.F."/>
            <person name="Riddle C."/>
            <person name="Sallet E."/>
            <person name="Samain S."/>
            <person name="Samson N."/>
            <person name="Sanders I."/>
            <person name="Saurat O."/>
            <person name="Scarpelli C."/>
            <person name="Schiex T."/>
            <person name="Segurens B."/>
            <person name="Severin A.J."/>
            <person name="Sherrier D.J."/>
            <person name="Shi R."/>
            <person name="Sims S."/>
            <person name="Singer S.R."/>
            <person name="Sinharoy S."/>
            <person name="Sterck L."/>
            <person name="Viollet A."/>
            <person name="Wang B.B."/>
            <person name="Wang K."/>
            <person name="Wang M."/>
            <person name="Wang X."/>
            <person name="Warfsmann J."/>
            <person name="Weissenbach J."/>
            <person name="White D.D."/>
            <person name="White J.D."/>
            <person name="Wiley G.B."/>
            <person name="Wincker P."/>
            <person name="Xing Y."/>
            <person name="Yang L."/>
            <person name="Yao Z."/>
            <person name="Ying F."/>
            <person name="Zhai J."/>
            <person name="Zhou L."/>
            <person name="Zuber A."/>
            <person name="Denarie J."/>
            <person name="Dixon R.A."/>
            <person name="May G.D."/>
            <person name="Schwartz D.C."/>
            <person name="Rogers J."/>
            <person name="Quetier F."/>
            <person name="Town C.D."/>
            <person name="Roe B.A."/>
        </authorList>
    </citation>
    <scope>NUCLEOTIDE SEQUENCE [LARGE SCALE GENOMIC DNA]</scope>
    <source>
        <strain evidence="17">A17</strain>
        <strain evidence="19 20">cv. Jemalong A17</strain>
    </source>
</reference>
<evidence type="ECO:0000256" key="9">
    <source>
        <dbReference type="ARBA" id="ARBA00022786"/>
    </source>
</evidence>
<comment type="pathway">
    <text evidence="3">Protein modification; protein ubiquitination.</text>
</comment>